<proteinExistence type="predicted"/>
<gene>
    <name evidence="1" type="ORF">IF651_02495</name>
</gene>
<dbReference type="EMBL" id="JACYHB010000001">
    <property type="protein sequence ID" value="MBD8077931.1"/>
    <property type="molecule type" value="Genomic_DNA"/>
</dbReference>
<organism evidence="1 2">
    <name type="scientific">Cellulosimicrobium arenosum</name>
    <dbReference type="NCBI Taxonomy" id="2708133"/>
    <lineage>
        <taxon>Bacteria</taxon>
        <taxon>Bacillati</taxon>
        <taxon>Actinomycetota</taxon>
        <taxon>Actinomycetes</taxon>
        <taxon>Micrococcales</taxon>
        <taxon>Promicromonosporaceae</taxon>
        <taxon>Cellulosimicrobium</taxon>
    </lineage>
</organism>
<dbReference type="PANTHER" id="PTHR39087:SF2">
    <property type="entry name" value="UPF0104 MEMBRANE PROTEIN MJ1595"/>
    <property type="match status" value="1"/>
</dbReference>
<sequence length="51" mass="5372">MEAVLVASLTGVGLDATTALAAVVLYRLATFWLPIAPGAVAFRSLTRREVL</sequence>
<dbReference type="RefSeq" id="WP_191827466.1">
    <property type="nucleotide sequence ID" value="NZ_JACYHB010000001.1"/>
</dbReference>
<name>A0A927IX17_9MICO</name>
<evidence type="ECO:0000313" key="2">
    <source>
        <dbReference type="Proteomes" id="UP000610846"/>
    </source>
</evidence>
<comment type="caution">
    <text evidence="1">The sequence shown here is derived from an EMBL/GenBank/DDBJ whole genome shotgun (WGS) entry which is preliminary data.</text>
</comment>
<dbReference type="PANTHER" id="PTHR39087">
    <property type="entry name" value="UPF0104 MEMBRANE PROTEIN MJ1595"/>
    <property type="match status" value="1"/>
</dbReference>
<accession>A0A927IX17</accession>
<dbReference type="Proteomes" id="UP000610846">
    <property type="component" value="Unassembled WGS sequence"/>
</dbReference>
<evidence type="ECO:0008006" key="3">
    <source>
        <dbReference type="Google" id="ProtNLM"/>
    </source>
</evidence>
<dbReference type="AlphaFoldDB" id="A0A927IX17"/>
<evidence type="ECO:0000313" key="1">
    <source>
        <dbReference type="EMBL" id="MBD8077931.1"/>
    </source>
</evidence>
<reference evidence="1" key="2">
    <citation type="submission" date="2020-09" db="EMBL/GenBank/DDBJ databases">
        <authorList>
            <person name="Yu Y."/>
        </authorList>
    </citation>
    <scope>NUCLEOTIDE SEQUENCE</scope>
    <source>
        <strain evidence="1">KCTC 49039</strain>
    </source>
</reference>
<keyword evidence="2" id="KW-1185">Reference proteome</keyword>
<protein>
    <recommendedName>
        <fullName evidence="3">Flippase-like domain-containing protein</fullName>
    </recommendedName>
</protein>
<reference evidence="1" key="1">
    <citation type="journal article" date="2018" name="Curr. Microbiol.">
        <title>Cellulosimicrobium arenosum sp. nov., Isolated from Marine Sediment Sand.</title>
        <authorList>
            <person name="Oh M."/>
            <person name="Kim J.H."/>
            <person name="Yoon J.H."/>
            <person name="Schumann P."/>
            <person name="Kim W."/>
        </authorList>
    </citation>
    <scope>NUCLEOTIDE SEQUENCE</scope>
    <source>
        <strain evidence="1">KCTC 49039</strain>
    </source>
</reference>